<feature type="domain" description="Rhamnogalacturonan lyase" evidence="4">
    <location>
        <begin position="298"/>
        <end position="363"/>
    </location>
</feature>
<dbReference type="InterPro" id="IPR029413">
    <property type="entry name" value="RG-lyase_II"/>
</dbReference>
<evidence type="ECO:0000256" key="1">
    <source>
        <dbReference type="SAM" id="SignalP"/>
    </source>
</evidence>
<dbReference type="GO" id="GO:0016837">
    <property type="term" value="F:carbon-oxygen lyase activity, acting on polysaccharides"/>
    <property type="evidence" value="ECO:0007669"/>
    <property type="project" value="InterPro"/>
</dbReference>
<dbReference type="Gene3D" id="2.60.120.260">
    <property type="entry name" value="Galactose-binding domain-like"/>
    <property type="match status" value="1"/>
</dbReference>
<dbReference type="SUPFAM" id="SSF74650">
    <property type="entry name" value="Galactose mutarotase-like"/>
    <property type="match status" value="1"/>
</dbReference>
<dbReference type="RefSeq" id="WP_211629388.1">
    <property type="nucleotide sequence ID" value="NZ_CP073100.1"/>
</dbReference>
<dbReference type="SUPFAM" id="SSF49785">
    <property type="entry name" value="Galactose-binding domain-like"/>
    <property type="match status" value="1"/>
</dbReference>
<evidence type="ECO:0000313" key="5">
    <source>
        <dbReference type="EMBL" id="QUE49327.1"/>
    </source>
</evidence>
<keyword evidence="1" id="KW-0732">Signal</keyword>
<dbReference type="InterPro" id="IPR008979">
    <property type="entry name" value="Galactose-bd-like_sf"/>
</dbReference>
<protein>
    <recommendedName>
        <fullName evidence="7">Rhamnogalacturonan endolyase</fullName>
    </recommendedName>
</protein>
<dbReference type="InterPro" id="IPR016590">
    <property type="entry name" value="Rhamnogalacturonase_B"/>
</dbReference>
<name>A0A975G5S9_9BACT</name>
<feature type="domain" description="Rhamnogalacturonan lyase" evidence="3">
    <location>
        <begin position="378"/>
        <end position="541"/>
    </location>
</feature>
<dbReference type="Pfam" id="PF14686">
    <property type="entry name" value="fn3_3"/>
    <property type="match status" value="1"/>
</dbReference>
<dbReference type="Pfam" id="PF09284">
    <property type="entry name" value="RhgB_N"/>
    <property type="match status" value="1"/>
</dbReference>
<evidence type="ECO:0008006" key="7">
    <source>
        <dbReference type="Google" id="ProtNLM"/>
    </source>
</evidence>
<dbReference type="KEGG" id="lamb:KBB96_10630"/>
<sequence length="543" mass="58379">MSRFSLRFATVAVVVTIALLADRAHAAFGVVTDDKWHTVDSGAGLVFRVMRASGSIDSIKLDGTELNDRGKASAIASGLGSQGTTTAVTADANLVKVTVTTTGENQVAANMTHYYIVRKNENVIYMATYAGNEPRVGELRWITRLQGPLFPGTPAESTTRDNTRGVESKDVFGLADGTTRSKYYGNQRAKELAIRGVTGTGRGVYMAYGNRESSSGGPFFRDIQNQSGSDSEVYNYMNSGHAQTEKCRTGVLHGPYALMFTKGTTPAMPDMSFMADLGLTGWIPASGRGRVAVLGLEDRDPAIPYTIAFSNPTAQYWMEAARGDGSATSPCMKPGDYTMTVYKNELGVHTAPVKVIAGQVTNLPPIRLTDDPSRMPALWRIGTWDGTPLEFRNGANIPRMHPSDSRQAPWNPGAYVIGKSNPADFPACQWRGVNDPIAINFDLKPAEVKERTVRIGITTAFSGGRPQVGVNAWSSPLQKSSSQPDSRGMTIGTWRGNNTTYTYRVPASAFTTGANKLEIRITSGNGGSGFLAPGCAIDCVDMY</sequence>
<evidence type="ECO:0000313" key="6">
    <source>
        <dbReference type="Proteomes" id="UP000676169"/>
    </source>
</evidence>
<dbReference type="EMBL" id="CP073100">
    <property type="protein sequence ID" value="QUE49327.1"/>
    <property type="molecule type" value="Genomic_DNA"/>
</dbReference>
<dbReference type="InterPro" id="IPR029411">
    <property type="entry name" value="RG-lyase_III"/>
</dbReference>
<evidence type="ECO:0000259" key="2">
    <source>
        <dbReference type="Pfam" id="PF09284"/>
    </source>
</evidence>
<dbReference type="InterPro" id="IPR014718">
    <property type="entry name" value="GH-type_carb-bd"/>
</dbReference>
<gene>
    <name evidence="5" type="ORF">KBB96_10630</name>
</gene>
<reference evidence="5" key="1">
    <citation type="submission" date="2021-04" db="EMBL/GenBank/DDBJ databases">
        <title>Luteolibacter sp. 32A isolated from the skin of an Anderson's salamander (Ambystoma andersonii).</title>
        <authorList>
            <person name="Spergser J."/>
            <person name="Busse H.-J."/>
        </authorList>
    </citation>
    <scope>NUCLEOTIDE SEQUENCE</scope>
    <source>
        <strain evidence="5">32A</strain>
    </source>
</reference>
<keyword evidence="6" id="KW-1185">Reference proteome</keyword>
<dbReference type="GO" id="GO:0045490">
    <property type="term" value="P:pectin catabolic process"/>
    <property type="evidence" value="ECO:0007669"/>
    <property type="project" value="TreeGrafter"/>
</dbReference>
<dbReference type="InterPro" id="IPR015364">
    <property type="entry name" value="RhgB_N"/>
</dbReference>
<feature type="domain" description="Rhamnogalacturonase B N-terminal" evidence="2">
    <location>
        <begin position="28"/>
        <end position="281"/>
    </location>
</feature>
<feature type="chain" id="PRO_5037386376" description="Rhamnogalacturonan endolyase" evidence="1">
    <location>
        <begin position="27"/>
        <end position="543"/>
    </location>
</feature>
<dbReference type="PANTHER" id="PTHR36574:SF1">
    <property type="entry name" value="RHAMNOGALACTURONATE LYASE-RELATED"/>
    <property type="match status" value="1"/>
</dbReference>
<dbReference type="AlphaFoldDB" id="A0A975G5S9"/>
<dbReference type="Pfam" id="PF14683">
    <property type="entry name" value="CBM-like"/>
    <property type="match status" value="1"/>
</dbReference>
<dbReference type="CDD" id="cd10320">
    <property type="entry name" value="RGL4_N"/>
    <property type="match status" value="1"/>
</dbReference>
<dbReference type="Gene3D" id="2.60.40.1120">
    <property type="entry name" value="Carboxypeptidase-like, regulatory domain"/>
    <property type="match status" value="1"/>
</dbReference>
<evidence type="ECO:0000259" key="3">
    <source>
        <dbReference type="Pfam" id="PF14683"/>
    </source>
</evidence>
<feature type="signal peptide" evidence="1">
    <location>
        <begin position="1"/>
        <end position="26"/>
    </location>
</feature>
<dbReference type="CDD" id="cd10317">
    <property type="entry name" value="RGL4_C"/>
    <property type="match status" value="1"/>
</dbReference>
<dbReference type="GO" id="GO:0030246">
    <property type="term" value="F:carbohydrate binding"/>
    <property type="evidence" value="ECO:0007669"/>
    <property type="project" value="InterPro"/>
</dbReference>
<proteinExistence type="predicted"/>
<dbReference type="Gene3D" id="2.70.98.10">
    <property type="match status" value="1"/>
</dbReference>
<dbReference type="Proteomes" id="UP000676169">
    <property type="component" value="Chromosome"/>
</dbReference>
<evidence type="ECO:0000259" key="4">
    <source>
        <dbReference type="Pfam" id="PF14686"/>
    </source>
</evidence>
<organism evidence="5 6">
    <name type="scientific">Luteolibacter ambystomatis</name>
    <dbReference type="NCBI Taxonomy" id="2824561"/>
    <lineage>
        <taxon>Bacteria</taxon>
        <taxon>Pseudomonadati</taxon>
        <taxon>Verrucomicrobiota</taxon>
        <taxon>Verrucomicrobiia</taxon>
        <taxon>Verrucomicrobiales</taxon>
        <taxon>Verrucomicrobiaceae</taxon>
        <taxon>Luteolibacter</taxon>
    </lineage>
</organism>
<dbReference type="InterPro" id="IPR011013">
    <property type="entry name" value="Gal_mutarotase_sf_dom"/>
</dbReference>
<dbReference type="PANTHER" id="PTHR36574">
    <property type="entry name" value="RHAMNOGALACTURONATE LYASE-RELATED"/>
    <property type="match status" value="1"/>
</dbReference>
<accession>A0A975G5S9</accession>